<organism evidence="1 2">
    <name type="scientific">Lucifera butyrica</name>
    <dbReference type="NCBI Taxonomy" id="1351585"/>
    <lineage>
        <taxon>Bacteria</taxon>
        <taxon>Bacillati</taxon>
        <taxon>Bacillota</taxon>
        <taxon>Negativicutes</taxon>
        <taxon>Veillonellales</taxon>
        <taxon>Veillonellaceae</taxon>
        <taxon>Lucifera</taxon>
    </lineage>
</organism>
<protein>
    <submittedName>
        <fullName evidence="1">Thiamines/molybdopterin converting factor subunit 1</fullName>
    </submittedName>
</protein>
<dbReference type="Gene3D" id="3.10.20.30">
    <property type="match status" value="1"/>
</dbReference>
<dbReference type="NCBIfam" id="TIGR01683">
    <property type="entry name" value="thiS"/>
    <property type="match status" value="1"/>
</dbReference>
<gene>
    <name evidence="1" type="ORF">LUCI_1139</name>
</gene>
<accession>A0A498R9V9</accession>
<dbReference type="InterPro" id="IPR003749">
    <property type="entry name" value="ThiS/MoaD-like"/>
</dbReference>
<reference evidence="1 2" key="1">
    <citation type="submission" date="2018-06" db="EMBL/GenBank/DDBJ databases">
        <authorList>
            <person name="Strepis N."/>
        </authorList>
    </citation>
    <scope>NUCLEOTIDE SEQUENCE [LARGE SCALE GENOMIC DNA]</scope>
    <source>
        <strain evidence="1">LUCI</strain>
    </source>
</reference>
<dbReference type="Pfam" id="PF02597">
    <property type="entry name" value="ThiS"/>
    <property type="match status" value="1"/>
</dbReference>
<evidence type="ECO:0000313" key="2">
    <source>
        <dbReference type="Proteomes" id="UP000277811"/>
    </source>
</evidence>
<dbReference type="InterPro" id="IPR012675">
    <property type="entry name" value="Beta-grasp_dom_sf"/>
</dbReference>
<dbReference type="AlphaFoldDB" id="A0A498R9V9"/>
<dbReference type="CDD" id="cd00565">
    <property type="entry name" value="Ubl_ThiS"/>
    <property type="match status" value="1"/>
</dbReference>
<dbReference type="RefSeq" id="WP_122626892.1">
    <property type="nucleotide sequence ID" value="NZ_UPPP01000060.1"/>
</dbReference>
<dbReference type="Proteomes" id="UP000277811">
    <property type="component" value="Unassembled WGS sequence"/>
</dbReference>
<keyword evidence="2" id="KW-1185">Reference proteome</keyword>
<evidence type="ECO:0000313" key="1">
    <source>
        <dbReference type="EMBL" id="VBB05928.1"/>
    </source>
</evidence>
<dbReference type="OrthoDB" id="9810692at2"/>
<proteinExistence type="predicted"/>
<dbReference type="InterPro" id="IPR010035">
    <property type="entry name" value="Thi_S"/>
</dbReference>
<dbReference type="SUPFAM" id="SSF54285">
    <property type="entry name" value="MoaD/ThiS"/>
    <property type="match status" value="1"/>
</dbReference>
<dbReference type="InterPro" id="IPR016155">
    <property type="entry name" value="Mopterin_synth/thiamin_S_b"/>
</dbReference>
<sequence length="66" mass="7483">MDIVVNGERQSMDAGVNIEKWLEQKGILGRHMVLELNERILVREEWSKTVLQQGDCLEIITFVGGG</sequence>
<name>A0A498R9V9_9FIRM</name>
<dbReference type="PANTHER" id="PTHR34472">
    <property type="entry name" value="SULFUR CARRIER PROTEIN THIS"/>
    <property type="match status" value="1"/>
</dbReference>
<dbReference type="EMBL" id="UPPP01000060">
    <property type="protein sequence ID" value="VBB05928.1"/>
    <property type="molecule type" value="Genomic_DNA"/>
</dbReference>
<dbReference type="PANTHER" id="PTHR34472:SF1">
    <property type="entry name" value="SULFUR CARRIER PROTEIN THIS"/>
    <property type="match status" value="1"/>
</dbReference>